<comment type="subcellular location">
    <subcellularLocation>
        <location evidence="1">Membrane</location>
        <topology evidence="1">Multi-pass membrane protein</topology>
    </subcellularLocation>
</comment>
<feature type="transmembrane region" description="Helical" evidence="5">
    <location>
        <begin position="104"/>
        <end position="125"/>
    </location>
</feature>
<feature type="transmembrane region" description="Helical" evidence="5">
    <location>
        <begin position="12"/>
        <end position="35"/>
    </location>
</feature>
<gene>
    <name evidence="6" type="ORF">KIF53_12345</name>
</gene>
<evidence type="ECO:0000256" key="5">
    <source>
        <dbReference type="SAM" id="Phobius"/>
    </source>
</evidence>
<dbReference type="Proteomes" id="UP000711178">
    <property type="component" value="Unassembled WGS sequence"/>
</dbReference>
<dbReference type="Gene3D" id="1.20.1250.20">
    <property type="entry name" value="MFS general substrate transporter like domains"/>
    <property type="match status" value="1"/>
</dbReference>
<dbReference type="RefSeq" id="WP_052258470.1">
    <property type="nucleotide sequence ID" value="NZ_CP142381.1"/>
</dbReference>
<evidence type="ECO:0000256" key="4">
    <source>
        <dbReference type="ARBA" id="ARBA00023136"/>
    </source>
</evidence>
<keyword evidence="3 5" id="KW-1133">Transmembrane helix</keyword>
<dbReference type="EMBL" id="JAHDTB010000009">
    <property type="protein sequence ID" value="MBW8288418.1"/>
    <property type="molecule type" value="Genomic_DNA"/>
</dbReference>
<protein>
    <submittedName>
        <fullName evidence="6">MFS transporter</fullName>
    </submittedName>
</protein>
<keyword evidence="7" id="KW-1185">Reference proteome</keyword>
<dbReference type="Pfam" id="PF07690">
    <property type="entry name" value="MFS_1"/>
    <property type="match status" value="1"/>
</dbReference>
<dbReference type="InterPro" id="IPR036259">
    <property type="entry name" value="MFS_trans_sf"/>
</dbReference>
<proteinExistence type="predicted"/>
<feature type="transmembrane region" description="Helical" evidence="5">
    <location>
        <begin position="336"/>
        <end position="355"/>
    </location>
</feature>
<accession>A0ABS7FGJ2</accession>
<dbReference type="PRINTS" id="PR01036">
    <property type="entry name" value="TCRTETB"/>
</dbReference>
<feature type="transmembrane region" description="Helical" evidence="5">
    <location>
        <begin position="425"/>
        <end position="443"/>
    </location>
</feature>
<name>A0ABS7FGJ2_9NEIS</name>
<feature type="transmembrane region" description="Helical" evidence="5">
    <location>
        <begin position="79"/>
        <end position="98"/>
    </location>
</feature>
<dbReference type="PANTHER" id="PTHR42718:SF40">
    <property type="entry name" value="METHYLENOMYCIN A RESISTANCE PROTEIN"/>
    <property type="match status" value="1"/>
</dbReference>
<comment type="caution">
    <text evidence="6">The sequence shown here is derived from an EMBL/GenBank/DDBJ whole genome shotgun (WGS) entry which is preliminary data.</text>
</comment>
<feature type="transmembrane region" description="Helical" evidence="5">
    <location>
        <begin position="55"/>
        <end position="72"/>
    </location>
</feature>
<evidence type="ECO:0000313" key="7">
    <source>
        <dbReference type="Proteomes" id="UP000711178"/>
    </source>
</evidence>
<feature type="transmembrane region" description="Helical" evidence="5">
    <location>
        <begin position="402"/>
        <end position="419"/>
    </location>
</feature>
<feature type="transmembrane region" description="Helical" evidence="5">
    <location>
        <begin position="303"/>
        <end position="324"/>
    </location>
</feature>
<dbReference type="CDD" id="cd17321">
    <property type="entry name" value="MFS_MMR_MDR_like"/>
    <property type="match status" value="1"/>
</dbReference>
<feature type="transmembrane region" description="Helical" evidence="5">
    <location>
        <begin position="228"/>
        <end position="247"/>
    </location>
</feature>
<dbReference type="Gene3D" id="1.20.1720.10">
    <property type="entry name" value="Multidrug resistance protein D"/>
    <property type="match status" value="1"/>
</dbReference>
<keyword evidence="4 5" id="KW-0472">Membrane</keyword>
<evidence type="ECO:0000256" key="1">
    <source>
        <dbReference type="ARBA" id="ARBA00004141"/>
    </source>
</evidence>
<evidence type="ECO:0000256" key="3">
    <source>
        <dbReference type="ARBA" id="ARBA00022989"/>
    </source>
</evidence>
<dbReference type="GeneID" id="89684152"/>
<evidence type="ECO:0000313" key="6">
    <source>
        <dbReference type="EMBL" id="MBW8288418.1"/>
    </source>
</evidence>
<dbReference type="PANTHER" id="PTHR42718">
    <property type="entry name" value="MAJOR FACILITATOR SUPERFAMILY MULTIDRUG TRANSPORTER MFSC"/>
    <property type="match status" value="1"/>
</dbReference>
<reference evidence="6 7" key="1">
    <citation type="submission" date="2021-05" db="EMBL/GenBank/DDBJ databases">
        <title>Draft Whole Genome Sequencing Of Biosensor Chromobacterium violaceum Strain CV026 Reveals A Regulatory RNA In Chromobacterium violaceum Phenotype Regulatory Network.</title>
        <authorList>
            <person name="Hong K.W."/>
            <person name="Chan K.G."/>
            <person name="Chang C.-Y."/>
        </authorList>
    </citation>
    <scope>NUCLEOTIDE SEQUENCE [LARGE SCALE GENOMIC DNA]</scope>
    <source>
        <strain evidence="6 7">ATCC 31532</strain>
    </source>
</reference>
<feature type="transmembrane region" description="Helical" evidence="5">
    <location>
        <begin position="268"/>
        <end position="291"/>
    </location>
</feature>
<keyword evidence="2 5" id="KW-0812">Transmembrane</keyword>
<feature type="transmembrane region" description="Helical" evidence="5">
    <location>
        <begin position="137"/>
        <end position="162"/>
    </location>
</feature>
<feature type="transmembrane region" description="Helical" evidence="5">
    <location>
        <begin position="361"/>
        <end position="381"/>
    </location>
</feature>
<dbReference type="SUPFAM" id="SSF103473">
    <property type="entry name" value="MFS general substrate transporter"/>
    <property type="match status" value="1"/>
</dbReference>
<organism evidence="6 7">
    <name type="scientific">Chromobacterium subtsugae</name>
    <dbReference type="NCBI Taxonomy" id="251747"/>
    <lineage>
        <taxon>Bacteria</taxon>
        <taxon>Pseudomonadati</taxon>
        <taxon>Pseudomonadota</taxon>
        <taxon>Betaproteobacteria</taxon>
        <taxon>Neisseriales</taxon>
        <taxon>Chromobacteriaceae</taxon>
        <taxon>Chromobacterium</taxon>
    </lineage>
</organism>
<sequence length="465" mass="47359">MPHHSHPQAGLPALLTLSAGMFMAILDTNIVNLALPELQRGLHASLSQLTWVVDAYVLTFAGLMLSAGWLADRLGARKVFAWGLGLFVLTSLLCGLAANVELLIGARLLQGMAAALFMPSSLGLLRHAFPQPAERARAVGVFGGLVATAAAAGPVLGGLILGPLGWRGAFLVNVPVGLAALLATARAVPAQPPAPGRRPDVPGQLSGMLTLLLASCALIEGPRLAGGWQLPALLAASAASACLFCLLERGNPQAMVPPQLFRHPAFAAANWVGFAIGAAYFGSLLLLSLYLQQGLRMDALRAGLALLPLALCLTAGNIAAGRLLPRMGARRQIRDGLLLAAAGYLLLALASRLGLPWLLAAMLPLALGTALAIAPMTATVLESAPPQMGSTASAVLNAIRQAGALVGTAGAALVAGRCADLGQALLYGMALAALLSLSGALAAGRIPRPDGLRGLEAAAPSPVTR</sequence>
<dbReference type="InterPro" id="IPR011701">
    <property type="entry name" value="MFS"/>
</dbReference>
<evidence type="ECO:0000256" key="2">
    <source>
        <dbReference type="ARBA" id="ARBA00022692"/>
    </source>
</evidence>